<evidence type="ECO:0000313" key="2">
    <source>
        <dbReference type="Proteomes" id="UP000177269"/>
    </source>
</evidence>
<comment type="caution">
    <text evidence="1">The sequence shown here is derived from an EMBL/GenBank/DDBJ whole genome shotgun (WGS) entry which is preliminary data.</text>
</comment>
<organism evidence="1 2">
    <name type="scientific">Candidatus Taylorbacteria bacterium RIFCSPLOWO2_12_FULL_43_20</name>
    <dbReference type="NCBI Taxonomy" id="1802332"/>
    <lineage>
        <taxon>Bacteria</taxon>
        <taxon>Candidatus Tayloriibacteriota</taxon>
    </lineage>
</organism>
<name>A0A1G2NZU3_9BACT</name>
<reference evidence="1 2" key="1">
    <citation type="journal article" date="2016" name="Nat. Commun.">
        <title>Thousands of microbial genomes shed light on interconnected biogeochemical processes in an aquifer system.</title>
        <authorList>
            <person name="Anantharaman K."/>
            <person name="Brown C.T."/>
            <person name="Hug L.A."/>
            <person name="Sharon I."/>
            <person name="Castelle C.J."/>
            <person name="Probst A.J."/>
            <person name="Thomas B.C."/>
            <person name="Singh A."/>
            <person name="Wilkins M.J."/>
            <person name="Karaoz U."/>
            <person name="Brodie E.L."/>
            <person name="Williams K.H."/>
            <person name="Hubbard S.S."/>
            <person name="Banfield J.F."/>
        </authorList>
    </citation>
    <scope>NUCLEOTIDE SEQUENCE [LARGE SCALE GENOMIC DNA]</scope>
</reference>
<proteinExistence type="predicted"/>
<evidence type="ECO:0000313" key="1">
    <source>
        <dbReference type="EMBL" id="OHA41553.1"/>
    </source>
</evidence>
<dbReference type="EMBL" id="MHSK01000031">
    <property type="protein sequence ID" value="OHA41553.1"/>
    <property type="molecule type" value="Genomic_DNA"/>
</dbReference>
<protein>
    <submittedName>
        <fullName evidence="1">Uncharacterized protein</fullName>
    </submittedName>
</protein>
<dbReference type="Proteomes" id="UP000177269">
    <property type="component" value="Unassembled WGS sequence"/>
</dbReference>
<dbReference type="AlphaFoldDB" id="A0A1G2NZU3"/>
<sequence length="61" mass="6659">MKGGRRGEGEISNFLLHYTIKTECRMVPILHVGGGGMKKPMAVPWACGVEDEEVREDPACA</sequence>
<gene>
    <name evidence="1" type="ORF">A3G52_02720</name>
</gene>
<accession>A0A1G2NZU3</accession>